<organism evidence="1 2">
    <name type="scientific">Paraburkholderia humisilvae</name>
    <dbReference type="NCBI Taxonomy" id="627669"/>
    <lineage>
        <taxon>Bacteria</taxon>
        <taxon>Pseudomonadati</taxon>
        <taxon>Pseudomonadota</taxon>
        <taxon>Betaproteobacteria</taxon>
        <taxon>Burkholderiales</taxon>
        <taxon>Burkholderiaceae</taxon>
        <taxon>Paraburkholderia</taxon>
    </lineage>
</organism>
<dbReference type="InterPro" id="IPR018740">
    <property type="entry name" value="DUF2282_membr"/>
</dbReference>
<gene>
    <name evidence="1" type="ORF">LMG29542_00832</name>
</gene>
<dbReference type="EMBL" id="CADIKH010000003">
    <property type="protein sequence ID" value="CAB3749019.1"/>
    <property type="molecule type" value="Genomic_DNA"/>
</dbReference>
<dbReference type="Pfam" id="PF10048">
    <property type="entry name" value="DUF2282"/>
    <property type="match status" value="1"/>
</dbReference>
<dbReference type="Proteomes" id="UP000494363">
    <property type="component" value="Unassembled WGS sequence"/>
</dbReference>
<evidence type="ECO:0000313" key="2">
    <source>
        <dbReference type="Proteomes" id="UP000494363"/>
    </source>
</evidence>
<evidence type="ECO:0000313" key="1">
    <source>
        <dbReference type="EMBL" id="CAB3749019.1"/>
    </source>
</evidence>
<sequence>MPLPIDGFGMSAQTGDRSMKQDIARQVLVAAALASLSVVTTQTAHAEKKVQCYGIAKAGQNDCASKTGVHGCAGEAKVDYDKGDFRNVPEGTCKKLGGTVGD</sequence>
<accession>A0A6J5D3V8</accession>
<keyword evidence="2" id="KW-1185">Reference proteome</keyword>
<reference evidence="1 2" key="1">
    <citation type="submission" date="2020-04" db="EMBL/GenBank/DDBJ databases">
        <authorList>
            <person name="De Canck E."/>
        </authorList>
    </citation>
    <scope>NUCLEOTIDE SEQUENCE [LARGE SCALE GENOMIC DNA]</scope>
    <source>
        <strain evidence="1 2">LMG 29542</strain>
    </source>
</reference>
<proteinExistence type="predicted"/>
<name>A0A6J5D3V8_9BURK</name>
<dbReference type="AlphaFoldDB" id="A0A6J5D3V8"/>
<protein>
    <submittedName>
        <fullName evidence="1">Uncharacterized protein</fullName>
    </submittedName>
</protein>